<proteinExistence type="predicted"/>
<dbReference type="InterPro" id="IPR011009">
    <property type="entry name" value="Kinase-like_dom_sf"/>
</dbReference>
<evidence type="ECO:0000313" key="2">
    <source>
        <dbReference type="EMBL" id="KAK4152787.1"/>
    </source>
</evidence>
<dbReference type="InterPro" id="IPR056002">
    <property type="entry name" value="DUF7580"/>
</dbReference>
<dbReference type="AlphaFoldDB" id="A0AAN6VK85"/>
<dbReference type="Proteomes" id="UP001302745">
    <property type="component" value="Unassembled WGS sequence"/>
</dbReference>
<name>A0AAN6VK85_9PEZI</name>
<sequence>MADAGDYRLLDCLGYVETKGRNDDEETDVDCFDTCSLSAIPSLRTRFSLARQLANALYQLQCSNWLHRNLSSHQTVFFRDRDSGALRLDAPYLIGFQYSRPDDNKRRPMKVISSEGISRDTDCPELYLPAEFSTAEPRRYRRSDDVYSLGVVLLEIAYWEPVRAFHEEYSTTQETACKLLEMAATQMPSEVGELYSDAVVRCLRGLRLTASGLDGEARSYDGTYRGEDPEFGLEVDFLWKVLREIEKCRV</sequence>
<feature type="domain" description="DUF7580" evidence="1">
    <location>
        <begin position="34"/>
        <end position="206"/>
    </location>
</feature>
<keyword evidence="3" id="KW-1185">Reference proteome</keyword>
<dbReference type="EMBL" id="MU856962">
    <property type="protein sequence ID" value="KAK4152787.1"/>
    <property type="molecule type" value="Genomic_DNA"/>
</dbReference>
<dbReference type="SUPFAM" id="SSF56112">
    <property type="entry name" value="Protein kinase-like (PK-like)"/>
    <property type="match status" value="1"/>
</dbReference>
<dbReference type="Gene3D" id="1.10.510.10">
    <property type="entry name" value="Transferase(Phosphotransferase) domain 1"/>
    <property type="match status" value="1"/>
</dbReference>
<comment type="caution">
    <text evidence="2">The sequence shown here is derived from an EMBL/GenBank/DDBJ whole genome shotgun (WGS) entry which is preliminary data.</text>
</comment>
<evidence type="ECO:0000259" key="1">
    <source>
        <dbReference type="Pfam" id="PF24476"/>
    </source>
</evidence>
<dbReference type="PANTHER" id="PTHR37542:SF3">
    <property type="entry name" value="PRION-INHIBITION AND PROPAGATION HELO DOMAIN-CONTAINING PROTEIN"/>
    <property type="match status" value="1"/>
</dbReference>
<dbReference type="Pfam" id="PF24476">
    <property type="entry name" value="DUF7580"/>
    <property type="match status" value="1"/>
</dbReference>
<protein>
    <recommendedName>
        <fullName evidence="1">DUF7580 domain-containing protein</fullName>
    </recommendedName>
</protein>
<gene>
    <name evidence="2" type="ORF">C8A00DRAFT_34510</name>
</gene>
<dbReference type="PANTHER" id="PTHR37542">
    <property type="entry name" value="HELO DOMAIN-CONTAINING PROTEIN-RELATED"/>
    <property type="match status" value="1"/>
</dbReference>
<accession>A0AAN6VK85</accession>
<reference evidence="2" key="1">
    <citation type="journal article" date="2023" name="Mol. Phylogenet. Evol.">
        <title>Genome-scale phylogeny and comparative genomics of the fungal order Sordariales.</title>
        <authorList>
            <person name="Hensen N."/>
            <person name="Bonometti L."/>
            <person name="Westerberg I."/>
            <person name="Brannstrom I.O."/>
            <person name="Guillou S."/>
            <person name="Cros-Aarteil S."/>
            <person name="Calhoun S."/>
            <person name="Haridas S."/>
            <person name="Kuo A."/>
            <person name="Mondo S."/>
            <person name="Pangilinan J."/>
            <person name="Riley R."/>
            <person name="LaButti K."/>
            <person name="Andreopoulos B."/>
            <person name="Lipzen A."/>
            <person name="Chen C."/>
            <person name="Yan M."/>
            <person name="Daum C."/>
            <person name="Ng V."/>
            <person name="Clum A."/>
            <person name="Steindorff A."/>
            <person name="Ohm R.A."/>
            <person name="Martin F."/>
            <person name="Silar P."/>
            <person name="Natvig D.O."/>
            <person name="Lalanne C."/>
            <person name="Gautier V."/>
            <person name="Ament-Velasquez S.L."/>
            <person name="Kruys A."/>
            <person name="Hutchinson M.I."/>
            <person name="Powell A.J."/>
            <person name="Barry K."/>
            <person name="Miller A.N."/>
            <person name="Grigoriev I.V."/>
            <person name="Debuchy R."/>
            <person name="Gladieux P."/>
            <person name="Hiltunen Thoren M."/>
            <person name="Johannesson H."/>
        </authorList>
    </citation>
    <scope>NUCLEOTIDE SEQUENCE</scope>
    <source>
        <strain evidence="2">CBS 538.74</strain>
    </source>
</reference>
<evidence type="ECO:0000313" key="3">
    <source>
        <dbReference type="Proteomes" id="UP001302745"/>
    </source>
</evidence>
<reference evidence="2" key="2">
    <citation type="submission" date="2023-05" db="EMBL/GenBank/DDBJ databases">
        <authorList>
            <consortium name="Lawrence Berkeley National Laboratory"/>
            <person name="Steindorff A."/>
            <person name="Hensen N."/>
            <person name="Bonometti L."/>
            <person name="Westerberg I."/>
            <person name="Brannstrom I.O."/>
            <person name="Guillou S."/>
            <person name="Cros-Aarteil S."/>
            <person name="Calhoun S."/>
            <person name="Haridas S."/>
            <person name="Kuo A."/>
            <person name="Mondo S."/>
            <person name="Pangilinan J."/>
            <person name="Riley R."/>
            <person name="Labutti K."/>
            <person name="Andreopoulos B."/>
            <person name="Lipzen A."/>
            <person name="Chen C."/>
            <person name="Yanf M."/>
            <person name="Daum C."/>
            <person name="Ng V."/>
            <person name="Clum A."/>
            <person name="Ohm R."/>
            <person name="Martin F."/>
            <person name="Silar P."/>
            <person name="Natvig D."/>
            <person name="Lalanne C."/>
            <person name="Gautier V."/>
            <person name="Ament-Velasquez S.L."/>
            <person name="Kruys A."/>
            <person name="Hutchinson M.I."/>
            <person name="Powell A.J."/>
            <person name="Barry K."/>
            <person name="Miller A.N."/>
            <person name="Grigoriev I.V."/>
            <person name="Debuchy R."/>
            <person name="Gladieux P."/>
            <person name="Thoren M.H."/>
            <person name="Johannesson H."/>
        </authorList>
    </citation>
    <scope>NUCLEOTIDE SEQUENCE</scope>
    <source>
        <strain evidence="2">CBS 538.74</strain>
    </source>
</reference>
<organism evidence="2 3">
    <name type="scientific">Chaetomidium leptoderma</name>
    <dbReference type="NCBI Taxonomy" id="669021"/>
    <lineage>
        <taxon>Eukaryota</taxon>
        <taxon>Fungi</taxon>
        <taxon>Dikarya</taxon>
        <taxon>Ascomycota</taxon>
        <taxon>Pezizomycotina</taxon>
        <taxon>Sordariomycetes</taxon>
        <taxon>Sordariomycetidae</taxon>
        <taxon>Sordariales</taxon>
        <taxon>Chaetomiaceae</taxon>
        <taxon>Chaetomidium</taxon>
    </lineage>
</organism>